<dbReference type="PANTHER" id="PTHR43861">
    <property type="entry name" value="TRANS-ACONITATE 2-METHYLTRANSFERASE-RELATED"/>
    <property type="match status" value="1"/>
</dbReference>
<protein>
    <submittedName>
        <fullName evidence="1">Class I SAM-dependent methyltransferase</fullName>
        <ecNumber evidence="1">2.1.1.222</ecNumber>
        <ecNumber evidence="1">2.1.1.64</ecNumber>
    </submittedName>
</protein>
<dbReference type="EC" id="2.1.1.222" evidence="1"/>
<dbReference type="Pfam" id="PF13489">
    <property type="entry name" value="Methyltransf_23"/>
    <property type="match status" value="1"/>
</dbReference>
<accession>A0ABV7SUT3</accession>
<dbReference type="GO" id="GO:0061542">
    <property type="term" value="F:3-demethylubiquinol 3-O-methyltransferase activity"/>
    <property type="evidence" value="ECO:0007669"/>
    <property type="project" value="UniProtKB-EC"/>
</dbReference>
<gene>
    <name evidence="1" type="ORF">ACFONA_06990</name>
</gene>
<keyword evidence="1" id="KW-0489">Methyltransferase</keyword>
<dbReference type="Gene3D" id="3.40.50.150">
    <property type="entry name" value="Vaccinia Virus protein VP39"/>
    <property type="match status" value="1"/>
</dbReference>
<dbReference type="RefSeq" id="WP_261293208.1">
    <property type="nucleotide sequence ID" value="NZ_JANQBK010000003.1"/>
</dbReference>
<dbReference type="CDD" id="cd02440">
    <property type="entry name" value="AdoMet_MTases"/>
    <property type="match status" value="1"/>
</dbReference>
<evidence type="ECO:0000313" key="2">
    <source>
        <dbReference type="Proteomes" id="UP001595713"/>
    </source>
</evidence>
<keyword evidence="2" id="KW-1185">Reference proteome</keyword>
<dbReference type="EC" id="2.1.1.64" evidence="1"/>
<dbReference type="GO" id="GO:0032259">
    <property type="term" value="P:methylation"/>
    <property type="evidence" value="ECO:0007669"/>
    <property type="project" value="UniProtKB-KW"/>
</dbReference>
<evidence type="ECO:0000313" key="1">
    <source>
        <dbReference type="EMBL" id="MFC3579911.1"/>
    </source>
</evidence>
<dbReference type="EMBL" id="JBHRXP010000002">
    <property type="protein sequence ID" value="MFC3579911.1"/>
    <property type="molecule type" value="Genomic_DNA"/>
</dbReference>
<dbReference type="InterPro" id="IPR029063">
    <property type="entry name" value="SAM-dependent_MTases_sf"/>
</dbReference>
<organism evidence="1 2">
    <name type="scientific">Sphingomonas hylomeconis</name>
    <dbReference type="NCBI Taxonomy" id="1395958"/>
    <lineage>
        <taxon>Bacteria</taxon>
        <taxon>Pseudomonadati</taxon>
        <taxon>Pseudomonadota</taxon>
        <taxon>Alphaproteobacteria</taxon>
        <taxon>Sphingomonadales</taxon>
        <taxon>Sphingomonadaceae</taxon>
        <taxon>Sphingomonas</taxon>
    </lineage>
</organism>
<keyword evidence="1" id="KW-0808">Transferase</keyword>
<proteinExistence type="predicted"/>
<name>A0ABV7SUT3_9SPHN</name>
<dbReference type="Proteomes" id="UP001595713">
    <property type="component" value="Unassembled WGS sequence"/>
</dbReference>
<reference evidence="2" key="1">
    <citation type="journal article" date="2019" name="Int. J. Syst. Evol. Microbiol.">
        <title>The Global Catalogue of Microorganisms (GCM) 10K type strain sequencing project: providing services to taxonomists for standard genome sequencing and annotation.</title>
        <authorList>
            <consortium name="The Broad Institute Genomics Platform"/>
            <consortium name="The Broad Institute Genome Sequencing Center for Infectious Disease"/>
            <person name="Wu L."/>
            <person name="Ma J."/>
        </authorList>
    </citation>
    <scope>NUCLEOTIDE SEQUENCE [LARGE SCALE GENOMIC DNA]</scope>
    <source>
        <strain evidence="2">KCTC 42739</strain>
    </source>
</reference>
<dbReference type="SUPFAM" id="SSF53335">
    <property type="entry name" value="S-adenosyl-L-methionine-dependent methyltransferases"/>
    <property type="match status" value="1"/>
</dbReference>
<sequence>MSVSKVSWRSAEPAALLDLAAYQRLIGLDGFAPLPGVPDCELCGAAEAVAVRDTVRVSKAVTARLATRCCRCCGLLFQSPRFEPAFYAAYYAQTYRHLVGWGAAPDPAYVADQIARGAALRRYLAPWLPRAGRLLDIGCGAGGMMVDFRDHGWAVRGIEPDRAAAAHAATALRLDVIACDAEVAELPPAAFDLIVIAGSLEHVAAPTPVLARCHDATAPGGLLLLEAHGLGQAACLGAIGHNHRRLFTGTTFRLLMLRHGWDPLWVTDRPICGPTRPGSVFALGRKAVAAAPGVLDATIARGLRDTLQETRARLDRLGIG</sequence>
<comment type="caution">
    <text evidence="1">The sequence shown here is derived from an EMBL/GenBank/DDBJ whole genome shotgun (WGS) entry which is preliminary data.</text>
</comment>
<dbReference type="GO" id="GO:0102208">
    <property type="term" value="F:2-polyprenyl-6-hydroxyphenol methylase activity"/>
    <property type="evidence" value="ECO:0007669"/>
    <property type="project" value="UniProtKB-EC"/>
</dbReference>